<accession>A0A9P1FNY5</accession>
<reference evidence="5" key="2">
    <citation type="submission" date="2024-04" db="EMBL/GenBank/DDBJ databases">
        <authorList>
            <person name="Chen Y."/>
            <person name="Shah S."/>
            <person name="Dougan E. K."/>
            <person name="Thang M."/>
            <person name="Chan C."/>
        </authorList>
    </citation>
    <scope>NUCLEOTIDE SEQUENCE [LARGE SCALE GENOMIC DNA]</scope>
</reference>
<dbReference type="GO" id="GO:0032259">
    <property type="term" value="P:methylation"/>
    <property type="evidence" value="ECO:0007669"/>
    <property type="project" value="UniProtKB-KW"/>
</dbReference>
<dbReference type="InterPro" id="IPR029063">
    <property type="entry name" value="SAM-dependent_MTases_sf"/>
</dbReference>
<reference evidence="4" key="1">
    <citation type="submission" date="2022-10" db="EMBL/GenBank/DDBJ databases">
        <authorList>
            <person name="Chen Y."/>
            <person name="Dougan E. K."/>
            <person name="Chan C."/>
            <person name="Rhodes N."/>
            <person name="Thang M."/>
        </authorList>
    </citation>
    <scope>NUCLEOTIDE SEQUENCE</scope>
</reference>
<protein>
    <submittedName>
        <fullName evidence="4">Uncharacterized protein</fullName>
    </submittedName>
</protein>
<dbReference type="EMBL" id="CAMXCT020000771">
    <property type="protein sequence ID" value="CAL1136433.1"/>
    <property type="molecule type" value="Genomic_DNA"/>
</dbReference>
<dbReference type="EMBL" id="CAMXCT010000771">
    <property type="protein sequence ID" value="CAI3983058.1"/>
    <property type="molecule type" value="Genomic_DNA"/>
</dbReference>
<evidence type="ECO:0000313" key="5">
    <source>
        <dbReference type="EMBL" id="CAL1136433.1"/>
    </source>
</evidence>
<comment type="caution">
    <text evidence="4">The sequence shown here is derived from an EMBL/GenBank/DDBJ whole genome shotgun (WGS) entry which is preliminary data.</text>
</comment>
<feature type="region of interest" description="Disordered" evidence="3">
    <location>
        <begin position="538"/>
        <end position="560"/>
    </location>
</feature>
<evidence type="ECO:0000313" key="6">
    <source>
        <dbReference type="Proteomes" id="UP001152797"/>
    </source>
</evidence>
<dbReference type="GO" id="GO:0008168">
    <property type="term" value="F:methyltransferase activity"/>
    <property type="evidence" value="ECO:0007669"/>
    <property type="project" value="UniProtKB-KW"/>
</dbReference>
<sequence length="560" mass="62459">MAGSNLDVIGAWKQGLVPRVEPSVLAPETCSWGKIAAGPHRLQQLLAQWLVGLPNHQQYALKQYLPSGWIEKKSECDSFLAGTFCSGTDAPVLVYEAFMAAAADTLFAGSGCSMPTFAHSFSCEVEDEKRAFLQDFFDMKYCFTDVLDMEKHDGRMFVKSQNWHRVPSVDWAAAGFPCDDASSLHPNQSSTKHRGVFHGLAYYLARTNVEIFQWENVLTLANKAVDKKSKKEVGPSNLSSVCHILRTVSGMWTHVYRLDSQLFGSGQGRGRLWGSSFKLSSLKMDEQNAHKLLDELMSFFVGVEGTDPEDFLHPQSHPEVQCSLSKGKFMGQSREDFLIENENGEEGENADCRLSFEALFKSNGALPPDQGRSRKRQKTSAAAPAWIGKHEEAFAKLGEERSQFKLPPDDVMQSFPALRVLTQRQQEILYLKGLKQFPDKEFRVIDLSQTLMFCNMVKDKVPCITPAGQKFLTKPVRYLEGSEALQLQGIYLDHQKLLKYSSGFKMDLAGNAFETSCCGAAFLCSLMFCAINRRCGASSSAMPHVPREDVEGQEPESESK</sequence>
<name>A0A9P1FNY5_9DINO</name>
<dbReference type="Pfam" id="PF00145">
    <property type="entry name" value="DNA_methylase"/>
    <property type="match status" value="1"/>
</dbReference>
<evidence type="ECO:0000256" key="2">
    <source>
        <dbReference type="ARBA" id="ARBA00022679"/>
    </source>
</evidence>
<keyword evidence="1" id="KW-0489">Methyltransferase</keyword>
<dbReference type="SUPFAM" id="SSF53335">
    <property type="entry name" value="S-adenosyl-L-methionine-dependent methyltransferases"/>
    <property type="match status" value="1"/>
</dbReference>
<evidence type="ECO:0000256" key="1">
    <source>
        <dbReference type="ARBA" id="ARBA00022603"/>
    </source>
</evidence>
<feature type="compositionally biased region" description="Acidic residues" evidence="3">
    <location>
        <begin position="551"/>
        <end position="560"/>
    </location>
</feature>
<keyword evidence="2" id="KW-0808">Transferase</keyword>
<dbReference type="Gene3D" id="3.40.50.150">
    <property type="entry name" value="Vaccinia Virus protein VP39"/>
    <property type="match status" value="1"/>
</dbReference>
<organism evidence="4">
    <name type="scientific">Cladocopium goreaui</name>
    <dbReference type="NCBI Taxonomy" id="2562237"/>
    <lineage>
        <taxon>Eukaryota</taxon>
        <taxon>Sar</taxon>
        <taxon>Alveolata</taxon>
        <taxon>Dinophyceae</taxon>
        <taxon>Suessiales</taxon>
        <taxon>Symbiodiniaceae</taxon>
        <taxon>Cladocopium</taxon>
    </lineage>
</organism>
<keyword evidence="6" id="KW-1185">Reference proteome</keyword>
<dbReference type="EMBL" id="CAMXCT030000771">
    <property type="protein sequence ID" value="CAL4770370.1"/>
    <property type="molecule type" value="Genomic_DNA"/>
</dbReference>
<dbReference type="InterPro" id="IPR001525">
    <property type="entry name" value="C5_MeTfrase"/>
</dbReference>
<dbReference type="Proteomes" id="UP001152797">
    <property type="component" value="Unassembled WGS sequence"/>
</dbReference>
<evidence type="ECO:0000313" key="4">
    <source>
        <dbReference type="EMBL" id="CAI3983058.1"/>
    </source>
</evidence>
<evidence type="ECO:0000256" key="3">
    <source>
        <dbReference type="SAM" id="MobiDB-lite"/>
    </source>
</evidence>
<proteinExistence type="predicted"/>
<gene>
    <name evidence="4" type="ORF">C1SCF055_LOCUS10707</name>
</gene>
<dbReference type="OrthoDB" id="407702at2759"/>
<dbReference type="AlphaFoldDB" id="A0A9P1FNY5"/>